<feature type="signal peptide" evidence="1">
    <location>
        <begin position="1"/>
        <end position="18"/>
    </location>
</feature>
<gene>
    <name evidence="2" type="ORF">DPMN_041298</name>
</gene>
<name>A0A9D4CWN5_DREPO</name>
<keyword evidence="1" id="KW-0732">Signal</keyword>
<dbReference type="Proteomes" id="UP000828390">
    <property type="component" value="Unassembled WGS sequence"/>
</dbReference>
<proteinExistence type="predicted"/>
<protein>
    <recommendedName>
        <fullName evidence="4">Secreted protein</fullName>
    </recommendedName>
</protein>
<evidence type="ECO:0000313" key="3">
    <source>
        <dbReference type="Proteomes" id="UP000828390"/>
    </source>
</evidence>
<evidence type="ECO:0000313" key="2">
    <source>
        <dbReference type="EMBL" id="KAH3734848.1"/>
    </source>
</evidence>
<evidence type="ECO:0000256" key="1">
    <source>
        <dbReference type="SAM" id="SignalP"/>
    </source>
</evidence>
<accession>A0A9D4CWN5</accession>
<evidence type="ECO:0008006" key="4">
    <source>
        <dbReference type="Google" id="ProtNLM"/>
    </source>
</evidence>
<organism evidence="2 3">
    <name type="scientific">Dreissena polymorpha</name>
    <name type="common">Zebra mussel</name>
    <name type="synonym">Mytilus polymorpha</name>
    <dbReference type="NCBI Taxonomy" id="45954"/>
    <lineage>
        <taxon>Eukaryota</taxon>
        <taxon>Metazoa</taxon>
        <taxon>Spiralia</taxon>
        <taxon>Lophotrochozoa</taxon>
        <taxon>Mollusca</taxon>
        <taxon>Bivalvia</taxon>
        <taxon>Autobranchia</taxon>
        <taxon>Heteroconchia</taxon>
        <taxon>Euheterodonta</taxon>
        <taxon>Imparidentia</taxon>
        <taxon>Neoheterodontei</taxon>
        <taxon>Myida</taxon>
        <taxon>Dreissenoidea</taxon>
        <taxon>Dreissenidae</taxon>
        <taxon>Dreissena</taxon>
    </lineage>
</organism>
<dbReference type="EMBL" id="JAIWYP010000011">
    <property type="protein sequence ID" value="KAH3734848.1"/>
    <property type="molecule type" value="Genomic_DNA"/>
</dbReference>
<reference evidence="2" key="2">
    <citation type="submission" date="2020-11" db="EMBL/GenBank/DDBJ databases">
        <authorList>
            <person name="McCartney M.A."/>
            <person name="Auch B."/>
            <person name="Kono T."/>
            <person name="Mallez S."/>
            <person name="Becker A."/>
            <person name="Gohl D.M."/>
            <person name="Silverstein K.A.T."/>
            <person name="Koren S."/>
            <person name="Bechman K.B."/>
            <person name="Herman A."/>
            <person name="Abrahante J.E."/>
            <person name="Garbe J."/>
        </authorList>
    </citation>
    <scope>NUCLEOTIDE SEQUENCE</scope>
    <source>
        <strain evidence="2">Duluth1</strain>
        <tissue evidence="2">Whole animal</tissue>
    </source>
</reference>
<dbReference type="AlphaFoldDB" id="A0A9D4CWN5"/>
<sequence>MFLLVLGGVECLITVDDALVTAEMAFLSIVGVHDSAEAAVPVPATTADTSGTTVEISAISVESVTVPVLTTTAATSGTTVVISVISVVISVESVTVLVPSTTAATSGTTVVI</sequence>
<feature type="chain" id="PRO_5038825372" description="Secreted protein" evidence="1">
    <location>
        <begin position="19"/>
        <end position="112"/>
    </location>
</feature>
<comment type="caution">
    <text evidence="2">The sequence shown here is derived from an EMBL/GenBank/DDBJ whole genome shotgun (WGS) entry which is preliminary data.</text>
</comment>
<reference evidence="2" key="1">
    <citation type="journal article" date="2019" name="bioRxiv">
        <title>The Genome of the Zebra Mussel, Dreissena polymorpha: A Resource for Invasive Species Research.</title>
        <authorList>
            <person name="McCartney M.A."/>
            <person name="Auch B."/>
            <person name="Kono T."/>
            <person name="Mallez S."/>
            <person name="Zhang Y."/>
            <person name="Obille A."/>
            <person name="Becker A."/>
            <person name="Abrahante J.E."/>
            <person name="Garbe J."/>
            <person name="Badalamenti J.P."/>
            <person name="Herman A."/>
            <person name="Mangelson H."/>
            <person name="Liachko I."/>
            <person name="Sullivan S."/>
            <person name="Sone E.D."/>
            <person name="Koren S."/>
            <person name="Silverstein K.A.T."/>
            <person name="Beckman K.B."/>
            <person name="Gohl D.M."/>
        </authorList>
    </citation>
    <scope>NUCLEOTIDE SEQUENCE</scope>
    <source>
        <strain evidence="2">Duluth1</strain>
        <tissue evidence="2">Whole animal</tissue>
    </source>
</reference>
<keyword evidence="3" id="KW-1185">Reference proteome</keyword>